<name>A0ABQ3Y169_9ACTN</name>
<dbReference type="EMBL" id="BOMI01000037">
    <property type="protein sequence ID" value="GID73748.1"/>
    <property type="molecule type" value="Genomic_DNA"/>
</dbReference>
<dbReference type="PANTHER" id="PTHR43877">
    <property type="entry name" value="AMINOALKYLPHOSPHONATE N-ACETYLTRANSFERASE-RELATED-RELATED"/>
    <property type="match status" value="1"/>
</dbReference>
<feature type="domain" description="N-acetyltransferase" evidence="3">
    <location>
        <begin position="2"/>
        <end position="160"/>
    </location>
</feature>
<keyword evidence="2" id="KW-0012">Acyltransferase</keyword>
<sequence>MTSVRAATSIDEVAELWKSLVRHHYAVGSAISQAGEPIGPEQSWLARRRQYEAWSREPGWLLLVAERDGEVAGYAAARITPSASAWDFGDRVGRLETLTVAPAARSHGLGTVLVTEVRRHWRDCGIRAATVTVIAGNDDALRFYERLGAVDFSRTAVFPI</sequence>
<dbReference type="InterPro" id="IPR016181">
    <property type="entry name" value="Acyl_CoA_acyltransferase"/>
</dbReference>
<organism evidence="4 5">
    <name type="scientific">Paractinoplanes deccanensis</name>
    <dbReference type="NCBI Taxonomy" id="113561"/>
    <lineage>
        <taxon>Bacteria</taxon>
        <taxon>Bacillati</taxon>
        <taxon>Actinomycetota</taxon>
        <taxon>Actinomycetes</taxon>
        <taxon>Micromonosporales</taxon>
        <taxon>Micromonosporaceae</taxon>
        <taxon>Paractinoplanes</taxon>
    </lineage>
</organism>
<dbReference type="PROSITE" id="PS51186">
    <property type="entry name" value="GNAT"/>
    <property type="match status" value="1"/>
</dbReference>
<gene>
    <name evidence="4" type="ORF">Ade02nite_23890</name>
</gene>
<evidence type="ECO:0000313" key="5">
    <source>
        <dbReference type="Proteomes" id="UP000609879"/>
    </source>
</evidence>
<proteinExistence type="predicted"/>
<accession>A0ABQ3Y169</accession>
<dbReference type="InterPro" id="IPR000182">
    <property type="entry name" value="GNAT_dom"/>
</dbReference>
<dbReference type="InterPro" id="IPR050832">
    <property type="entry name" value="Bact_Acetyltransf"/>
</dbReference>
<dbReference type="Gene3D" id="3.40.630.30">
    <property type="match status" value="1"/>
</dbReference>
<reference evidence="4 5" key="1">
    <citation type="submission" date="2021-01" db="EMBL/GenBank/DDBJ databases">
        <title>Whole genome shotgun sequence of Actinoplanes deccanensis NBRC 13994.</title>
        <authorList>
            <person name="Komaki H."/>
            <person name="Tamura T."/>
        </authorList>
    </citation>
    <scope>NUCLEOTIDE SEQUENCE [LARGE SCALE GENOMIC DNA]</scope>
    <source>
        <strain evidence="4 5">NBRC 13994</strain>
    </source>
</reference>
<evidence type="ECO:0000256" key="2">
    <source>
        <dbReference type="ARBA" id="ARBA00023315"/>
    </source>
</evidence>
<dbReference type="Pfam" id="PF00583">
    <property type="entry name" value="Acetyltransf_1"/>
    <property type="match status" value="1"/>
</dbReference>
<dbReference type="CDD" id="cd04301">
    <property type="entry name" value="NAT_SF"/>
    <property type="match status" value="1"/>
</dbReference>
<dbReference type="RefSeq" id="WP_203761648.1">
    <property type="nucleotide sequence ID" value="NZ_BAAABO010000027.1"/>
</dbReference>
<dbReference type="SUPFAM" id="SSF55729">
    <property type="entry name" value="Acyl-CoA N-acyltransferases (Nat)"/>
    <property type="match status" value="1"/>
</dbReference>
<evidence type="ECO:0000256" key="1">
    <source>
        <dbReference type="ARBA" id="ARBA00022679"/>
    </source>
</evidence>
<evidence type="ECO:0000259" key="3">
    <source>
        <dbReference type="PROSITE" id="PS51186"/>
    </source>
</evidence>
<dbReference type="Proteomes" id="UP000609879">
    <property type="component" value="Unassembled WGS sequence"/>
</dbReference>
<keyword evidence="5" id="KW-1185">Reference proteome</keyword>
<evidence type="ECO:0000313" key="4">
    <source>
        <dbReference type="EMBL" id="GID73748.1"/>
    </source>
</evidence>
<protein>
    <recommendedName>
        <fullName evidence="3">N-acetyltransferase domain-containing protein</fullName>
    </recommendedName>
</protein>
<keyword evidence="1" id="KW-0808">Transferase</keyword>
<comment type="caution">
    <text evidence="4">The sequence shown here is derived from an EMBL/GenBank/DDBJ whole genome shotgun (WGS) entry which is preliminary data.</text>
</comment>